<dbReference type="EMBL" id="PCWA01000113">
    <property type="protein sequence ID" value="PIQ88234.1"/>
    <property type="molecule type" value="Genomic_DNA"/>
</dbReference>
<evidence type="ECO:0000256" key="5">
    <source>
        <dbReference type="ARBA" id="ARBA00023136"/>
    </source>
</evidence>
<dbReference type="GO" id="GO:0005886">
    <property type="term" value="C:plasma membrane"/>
    <property type="evidence" value="ECO:0007669"/>
    <property type="project" value="UniProtKB-SubCell"/>
</dbReference>
<sequence>MELKRIKKTIKRDIAFYSMKMFCVILRFMPKNCICAVGDFIAGIGYFIAIRHRRIARESLNIAFGKEKNEKEITRIIKDCFKNMTKSMFEMLASLDSAPVLGRMVNIEGKEYLDEALKKKKGVIMISGHFGSFPLLLTKLALLRYPVNVVVRKLRDDKADEYFDRKRIALGVKSIYTNPKALCVKSSIDALRDNEIVFMLMDQNFGSGAGVFVDFFGRKAATATGPIIFALRTEAPIVPAFIFREKNNNHRLVIEPELILEHREDRDEMVKVNVARITAIIERYIRLYPAEWGWIHRRWKSRPGKNSDVSGGLSNTD</sequence>
<evidence type="ECO:0000256" key="2">
    <source>
        <dbReference type="ARBA" id="ARBA00022475"/>
    </source>
</evidence>
<evidence type="ECO:0000313" key="8">
    <source>
        <dbReference type="EMBL" id="PIQ88234.1"/>
    </source>
</evidence>
<protein>
    <recommendedName>
        <fullName evidence="10">Lipid A biosynthesis acyltransferase</fullName>
    </recommendedName>
</protein>
<proteinExistence type="predicted"/>
<dbReference type="PANTHER" id="PTHR30606:SF10">
    <property type="entry name" value="PHOSPHATIDYLINOSITOL MANNOSIDE ACYLTRANSFERASE"/>
    <property type="match status" value="1"/>
</dbReference>
<feature type="transmembrane region" description="Helical" evidence="7">
    <location>
        <begin position="21"/>
        <end position="49"/>
    </location>
</feature>
<evidence type="ECO:0000313" key="9">
    <source>
        <dbReference type="Proteomes" id="UP000229641"/>
    </source>
</evidence>
<evidence type="ECO:0008006" key="10">
    <source>
        <dbReference type="Google" id="ProtNLM"/>
    </source>
</evidence>
<accession>A0A2H0LX39</accession>
<evidence type="ECO:0000256" key="3">
    <source>
        <dbReference type="ARBA" id="ARBA00022519"/>
    </source>
</evidence>
<evidence type="ECO:0000256" key="6">
    <source>
        <dbReference type="ARBA" id="ARBA00023315"/>
    </source>
</evidence>
<gene>
    <name evidence="8" type="ORF">COV72_09320</name>
</gene>
<dbReference type="CDD" id="cd07984">
    <property type="entry name" value="LPLAT_LABLAT-like"/>
    <property type="match status" value="1"/>
</dbReference>
<organism evidence="8 9">
    <name type="scientific">Candidatus Ghiorseimicrobium undicola</name>
    <dbReference type="NCBI Taxonomy" id="1974746"/>
    <lineage>
        <taxon>Bacteria</taxon>
        <taxon>Pseudomonadati</taxon>
        <taxon>Candidatus Omnitrophota</taxon>
        <taxon>Candidatus Ghiorseimicrobium</taxon>
    </lineage>
</organism>
<dbReference type="Proteomes" id="UP000229641">
    <property type="component" value="Unassembled WGS sequence"/>
</dbReference>
<comment type="caution">
    <text evidence="8">The sequence shown here is derived from an EMBL/GenBank/DDBJ whole genome shotgun (WGS) entry which is preliminary data.</text>
</comment>
<evidence type="ECO:0000256" key="4">
    <source>
        <dbReference type="ARBA" id="ARBA00022679"/>
    </source>
</evidence>
<name>A0A2H0LX39_9BACT</name>
<keyword evidence="6" id="KW-0012">Acyltransferase</keyword>
<evidence type="ECO:0000256" key="1">
    <source>
        <dbReference type="ARBA" id="ARBA00004533"/>
    </source>
</evidence>
<keyword evidence="7" id="KW-1133">Transmembrane helix</keyword>
<dbReference type="InterPro" id="IPR004960">
    <property type="entry name" value="LipA_acyltrans"/>
</dbReference>
<dbReference type="Pfam" id="PF03279">
    <property type="entry name" value="Lip_A_acyltrans"/>
    <property type="match status" value="1"/>
</dbReference>
<keyword evidence="2" id="KW-1003">Cell membrane</keyword>
<dbReference type="AlphaFoldDB" id="A0A2H0LX39"/>
<reference evidence="8 9" key="1">
    <citation type="submission" date="2017-09" db="EMBL/GenBank/DDBJ databases">
        <title>Depth-based differentiation of microbial function through sediment-hosted aquifers and enrichment of novel symbionts in the deep terrestrial subsurface.</title>
        <authorList>
            <person name="Probst A.J."/>
            <person name="Ladd B."/>
            <person name="Jarett J.K."/>
            <person name="Geller-Mcgrath D.E."/>
            <person name="Sieber C.M."/>
            <person name="Emerson J.B."/>
            <person name="Anantharaman K."/>
            <person name="Thomas B.C."/>
            <person name="Malmstrom R."/>
            <person name="Stieglmeier M."/>
            <person name="Klingl A."/>
            <person name="Woyke T."/>
            <person name="Ryan C.M."/>
            <person name="Banfield J.F."/>
        </authorList>
    </citation>
    <scope>NUCLEOTIDE SEQUENCE [LARGE SCALE GENOMIC DNA]</scope>
    <source>
        <strain evidence="8">CG11_big_fil_rev_8_21_14_0_20_42_13</strain>
    </source>
</reference>
<dbReference type="PIRSF" id="PIRSF026649">
    <property type="entry name" value="MsbB"/>
    <property type="match status" value="1"/>
</dbReference>
<comment type="subcellular location">
    <subcellularLocation>
        <location evidence="1">Cell inner membrane</location>
    </subcellularLocation>
</comment>
<evidence type="ECO:0000256" key="7">
    <source>
        <dbReference type="SAM" id="Phobius"/>
    </source>
</evidence>
<keyword evidence="3" id="KW-0997">Cell inner membrane</keyword>
<keyword evidence="5 7" id="KW-0472">Membrane</keyword>
<dbReference type="GO" id="GO:0009247">
    <property type="term" value="P:glycolipid biosynthetic process"/>
    <property type="evidence" value="ECO:0007669"/>
    <property type="project" value="UniProtKB-ARBA"/>
</dbReference>
<dbReference type="GO" id="GO:0016746">
    <property type="term" value="F:acyltransferase activity"/>
    <property type="evidence" value="ECO:0007669"/>
    <property type="project" value="UniProtKB-KW"/>
</dbReference>
<keyword evidence="4" id="KW-0808">Transferase</keyword>
<dbReference type="PANTHER" id="PTHR30606">
    <property type="entry name" value="LIPID A BIOSYNTHESIS LAUROYL ACYLTRANSFERASE"/>
    <property type="match status" value="1"/>
</dbReference>
<keyword evidence="7" id="KW-0812">Transmembrane</keyword>